<feature type="domain" description="HTH lysR-type" evidence="5">
    <location>
        <begin position="3"/>
        <end position="60"/>
    </location>
</feature>
<evidence type="ECO:0000313" key="6">
    <source>
        <dbReference type="EMBL" id="MSS56542.1"/>
    </source>
</evidence>
<dbReference type="Gene3D" id="1.10.10.10">
    <property type="entry name" value="Winged helix-like DNA-binding domain superfamily/Winged helix DNA-binding domain"/>
    <property type="match status" value="1"/>
</dbReference>
<evidence type="ECO:0000313" key="7">
    <source>
        <dbReference type="Proteomes" id="UP000434241"/>
    </source>
</evidence>
<dbReference type="Pfam" id="PF00126">
    <property type="entry name" value="HTH_1"/>
    <property type="match status" value="1"/>
</dbReference>
<dbReference type="PROSITE" id="PS50931">
    <property type="entry name" value="HTH_LYSR"/>
    <property type="match status" value="1"/>
</dbReference>
<keyword evidence="2" id="KW-0805">Transcription regulation</keyword>
<comment type="caution">
    <text evidence="6">The sequence shown here is derived from an EMBL/GenBank/DDBJ whole genome shotgun (WGS) entry which is preliminary data.</text>
</comment>
<evidence type="ECO:0000259" key="5">
    <source>
        <dbReference type="PROSITE" id="PS50931"/>
    </source>
</evidence>
<reference evidence="6 7" key="1">
    <citation type="submission" date="2019-08" db="EMBL/GenBank/DDBJ databases">
        <title>In-depth cultivation of the pig gut microbiome towards novel bacterial diversity and tailored functional studies.</title>
        <authorList>
            <person name="Wylensek D."/>
            <person name="Hitch T.C.A."/>
            <person name="Clavel T."/>
        </authorList>
    </citation>
    <scope>NUCLEOTIDE SEQUENCE [LARGE SCALE GENOMIC DNA]</scope>
    <source>
        <strain evidence="6 7">LKV-472-APC-3</strain>
    </source>
</reference>
<dbReference type="InterPro" id="IPR000847">
    <property type="entry name" value="LysR_HTH_N"/>
</dbReference>
<dbReference type="GO" id="GO:0003700">
    <property type="term" value="F:DNA-binding transcription factor activity"/>
    <property type="evidence" value="ECO:0007669"/>
    <property type="project" value="InterPro"/>
</dbReference>
<dbReference type="GO" id="GO:0005829">
    <property type="term" value="C:cytosol"/>
    <property type="evidence" value="ECO:0007669"/>
    <property type="project" value="TreeGrafter"/>
</dbReference>
<dbReference type="FunFam" id="1.10.10.10:FF:000001">
    <property type="entry name" value="LysR family transcriptional regulator"/>
    <property type="match status" value="1"/>
</dbReference>
<keyword evidence="4" id="KW-0804">Transcription</keyword>
<dbReference type="InterPro" id="IPR036390">
    <property type="entry name" value="WH_DNA-bd_sf"/>
</dbReference>
<dbReference type="PANTHER" id="PTHR30419:SF8">
    <property type="entry name" value="NITROGEN ASSIMILATION TRANSCRIPTIONAL ACTIVATOR-RELATED"/>
    <property type="match status" value="1"/>
</dbReference>
<proteinExistence type="inferred from homology"/>
<dbReference type="SUPFAM" id="SSF53850">
    <property type="entry name" value="Periplasmic binding protein-like II"/>
    <property type="match status" value="1"/>
</dbReference>
<protein>
    <submittedName>
        <fullName evidence="6">LysR family transcriptional regulator</fullName>
    </submittedName>
</protein>
<dbReference type="PANTHER" id="PTHR30419">
    <property type="entry name" value="HTH-TYPE TRANSCRIPTIONAL REGULATOR YBHD"/>
    <property type="match status" value="1"/>
</dbReference>
<dbReference type="GO" id="GO:0003677">
    <property type="term" value="F:DNA binding"/>
    <property type="evidence" value="ECO:0007669"/>
    <property type="project" value="UniProtKB-KW"/>
</dbReference>
<dbReference type="InterPro" id="IPR050950">
    <property type="entry name" value="HTH-type_LysR_regulators"/>
</dbReference>
<keyword evidence="3" id="KW-0238">DNA-binding</keyword>
<evidence type="ECO:0000256" key="3">
    <source>
        <dbReference type="ARBA" id="ARBA00023125"/>
    </source>
</evidence>
<dbReference type="AlphaFoldDB" id="A0A6N7VI34"/>
<evidence type="ECO:0000256" key="4">
    <source>
        <dbReference type="ARBA" id="ARBA00023163"/>
    </source>
</evidence>
<dbReference type="InterPro" id="IPR005119">
    <property type="entry name" value="LysR_subst-bd"/>
</dbReference>
<dbReference type="Pfam" id="PF03466">
    <property type="entry name" value="LysR_substrate"/>
    <property type="match status" value="1"/>
</dbReference>
<sequence>MVMEIESLKCFVVLSDKKRFTEAAYECNMSQSTLSKKIKKMENELGVQLFNRTMHETVLTVEGEKFYKYAKSILKMYDCALVELQPNTIRLGCMSVLSPYHIPKMLRDFSLSHQNLEFHIKESNARYAIDHIDDFDFVLIRTDLLENHSDYVICPLIDDELCLVVSSLNPLSKKSEIKLSDIKDEAFIFPEKGSGGYEIFYEACTQAGFEPNIAVEMPHTSTMFSFVEENVGISLSFKKVYQEFENSNIKMIPLKDDLHYPIALVYKKGKILHPIKKEFIEYCKEYY</sequence>
<dbReference type="Proteomes" id="UP000434241">
    <property type="component" value="Unassembled WGS sequence"/>
</dbReference>
<keyword evidence="7" id="KW-1185">Reference proteome</keyword>
<comment type="similarity">
    <text evidence="1">Belongs to the LysR transcriptional regulatory family.</text>
</comment>
<name>A0A6N7VI34_9FIRM</name>
<dbReference type="InterPro" id="IPR036388">
    <property type="entry name" value="WH-like_DNA-bd_sf"/>
</dbReference>
<dbReference type="Gene3D" id="3.40.190.290">
    <property type="match status" value="1"/>
</dbReference>
<dbReference type="SUPFAM" id="SSF46785">
    <property type="entry name" value="Winged helix' DNA-binding domain"/>
    <property type="match status" value="1"/>
</dbReference>
<dbReference type="EMBL" id="VUMR01000031">
    <property type="protein sequence ID" value="MSS56542.1"/>
    <property type="molecule type" value="Genomic_DNA"/>
</dbReference>
<evidence type="ECO:0000256" key="2">
    <source>
        <dbReference type="ARBA" id="ARBA00023015"/>
    </source>
</evidence>
<evidence type="ECO:0000256" key="1">
    <source>
        <dbReference type="ARBA" id="ARBA00009437"/>
    </source>
</evidence>
<dbReference type="CDD" id="cd05466">
    <property type="entry name" value="PBP2_LTTR_substrate"/>
    <property type="match status" value="1"/>
</dbReference>
<dbReference type="PRINTS" id="PR00039">
    <property type="entry name" value="HTHLYSR"/>
</dbReference>
<gene>
    <name evidence="6" type="ORF">FYJ55_06480</name>
</gene>
<organism evidence="6 7">
    <name type="scientific">Holdemanella porci</name>
    <dbReference type="NCBI Taxonomy" id="2652276"/>
    <lineage>
        <taxon>Bacteria</taxon>
        <taxon>Bacillati</taxon>
        <taxon>Bacillota</taxon>
        <taxon>Erysipelotrichia</taxon>
        <taxon>Erysipelotrichales</taxon>
        <taxon>Erysipelotrichaceae</taxon>
        <taxon>Holdemanella</taxon>
    </lineage>
</organism>
<accession>A0A6N7VI34</accession>